<name>A0ACB8X724_9TELE</name>
<accession>A0ACB8X724</accession>
<gene>
    <name evidence="1" type="ORF">L3Q82_021813</name>
</gene>
<comment type="caution">
    <text evidence="1">The sequence shown here is derived from an EMBL/GenBank/DDBJ whole genome shotgun (WGS) entry which is preliminary data.</text>
</comment>
<dbReference type="EMBL" id="CM041533">
    <property type="protein sequence ID" value="KAI3375322.1"/>
    <property type="molecule type" value="Genomic_DNA"/>
</dbReference>
<sequence>MKGRGGGIKETGSQKPYTIKLKPDAKPFSLKVPRRVPLPLMGKVKKELEMENMGVISCVEQPTDWCCGMVVAPKIDKEEVHICVDMTPLNESVCHEKFISPSVDQTLGMLTGAQYFTYLDANMGFWQIPLSKESALYTTFITPFGRHHYNRLPFGISSAPEHFQNRMVTEVTAGLEGVVCHMDDILIWGATKEQHNTRMHAILERAQKAGVTLNVSKCEFRKREIKFLGYIISRQNQSSAGHEGANKCSITQPDCDLMEDTNIYICAGKSPIKQRIPDRASRAGGSQLSPTRSTDVIIHLKSMFARHSIPETLISDNGPQFSGHNIKEFAADYGSEHLTSSPKFPQSNGEAEHTVQTTKNLLKKARDPYRALLELQSHTPE</sequence>
<organism evidence="1 2">
    <name type="scientific">Scortum barcoo</name>
    <name type="common">barcoo grunter</name>
    <dbReference type="NCBI Taxonomy" id="214431"/>
    <lineage>
        <taxon>Eukaryota</taxon>
        <taxon>Metazoa</taxon>
        <taxon>Chordata</taxon>
        <taxon>Craniata</taxon>
        <taxon>Vertebrata</taxon>
        <taxon>Euteleostomi</taxon>
        <taxon>Actinopterygii</taxon>
        <taxon>Neopterygii</taxon>
        <taxon>Teleostei</taxon>
        <taxon>Neoteleostei</taxon>
        <taxon>Acanthomorphata</taxon>
        <taxon>Eupercaria</taxon>
        <taxon>Centrarchiformes</taxon>
        <taxon>Terapontoidei</taxon>
        <taxon>Terapontidae</taxon>
        <taxon>Scortum</taxon>
    </lineage>
</organism>
<protein>
    <submittedName>
        <fullName evidence="1">Uncharacterized protein</fullName>
    </submittedName>
</protein>
<evidence type="ECO:0000313" key="1">
    <source>
        <dbReference type="EMBL" id="KAI3375322.1"/>
    </source>
</evidence>
<proteinExistence type="predicted"/>
<evidence type="ECO:0000313" key="2">
    <source>
        <dbReference type="Proteomes" id="UP000831701"/>
    </source>
</evidence>
<reference evidence="1" key="1">
    <citation type="submission" date="2022-04" db="EMBL/GenBank/DDBJ databases">
        <title>Jade perch genome.</title>
        <authorList>
            <person name="Chao B."/>
        </authorList>
    </citation>
    <scope>NUCLEOTIDE SEQUENCE</scope>
    <source>
        <strain evidence="1">CB-2022</strain>
    </source>
</reference>
<dbReference type="Proteomes" id="UP000831701">
    <property type="component" value="Chromosome 3"/>
</dbReference>
<keyword evidence="2" id="KW-1185">Reference proteome</keyword>